<comment type="caution">
    <text evidence="2">The sequence shown here is derived from an EMBL/GenBank/DDBJ whole genome shotgun (WGS) entry which is preliminary data.</text>
</comment>
<gene>
    <name evidence="2" type="ORF">DJ010_20540</name>
</gene>
<evidence type="ECO:0000256" key="1">
    <source>
        <dbReference type="SAM" id="MobiDB-lite"/>
    </source>
</evidence>
<protein>
    <recommendedName>
        <fullName evidence="4">SPOR domain-containing protein</fullName>
    </recommendedName>
</protein>
<feature type="region of interest" description="Disordered" evidence="1">
    <location>
        <begin position="33"/>
        <end position="63"/>
    </location>
</feature>
<dbReference type="AlphaFoldDB" id="A0A316T9F9"/>
<evidence type="ECO:0008006" key="4">
    <source>
        <dbReference type="Google" id="ProtNLM"/>
    </source>
</evidence>
<sequence>MAYWFCLNHHRVEPEEGCASKDRLGPYETEEEAARALEKAAERTKAWDEDPRWNDDVADGEDR</sequence>
<dbReference type="Proteomes" id="UP000245507">
    <property type="component" value="Unassembled WGS sequence"/>
</dbReference>
<reference evidence="2 3" key="1">
    <citation type="submission" date="2018-05" db="EMBL/GenBank/DDBJ databases">
        <title>Nocardioides silvaticus genome.</title>
        <authorList>
            <person name="Li C."/>
            <person name="Wang G."/>
        </authorList>
    </citation>
    <scope>NUCLEOTIDE SEQUENCE [LARGE SCALE GENOMIC DNA]</scope>
    <source>
        <strain evidence="2 3">CCTCC AB 2018079</strain>
    </source>
</reference>
<dbReference type="RefSeq" id="WP_109697318.1">
    <property type="nucleotide sequence ID" value="NZ_QGDD01000012.1"/>
</dbReference>
<name>A0A316T9F9_9ACTN</name>
<evidence type="ECO:0000313" key="3">
    <source>
        <dbReference type="Proteomes" id="UP000245507"/>
    </source>
</evidence>
<feature type="compositionally biased region" description="Basic and acidic residues" evidence="1">
    <location>
        <begin position="33"/>
        <end position="55"/>
    </location>
</feature>
<organism evidence="2 3">
    <name type="scientific">Nocardioides silvaticus</name>
    <dbReference type="NCBI Taxonomy" id="2201891"/>
    <lineage>
        <taxon>Bacteria</taxon>
        <taxon>Bacillati</taxon>
        <taxon>Actinomycetota</taxon>
        <taxon>Actinomycetes</taxon>
        <taxon>Propionibacteriales</taxon>
        <taxon>Nocardioidaceae</taxon>
        <taxon>Nocardioides</taxon>
    </lineage>
</organism>
<proteinExistence type="predicted"/>
<evidence type="ECO:0000313" key="2">
    <source>
        <dbReference type="EMBL" id="PWN01010.1"/>
    </source>
</evidence>
<dbReference type="EMBL" id="QGDD01000012">
    <property type="protein sequence ID" value="PWN01010.1"/>
    <property type="molecule type" value="Genomic_DNA"/>
</dbReference>
<keyword evidence="3" id="KW-1185">Reference proteome</keyword>
<accession>A0A316T9F9</accession>